<feature type="transmembrane region" description="Helical" evidence="5">
    <location>
        <begin position="227"/>
        <end position="246"/>
    </location>
</feature>
<comment type="caution">
    <text evidence="6">The sequence shown here is derived from an EMBL/GenBank/DDBJ whole genome shotgun (WGS) entry which is preliminary data.</text>
</comment>
<keyword evidence="2 5" id="KW-0812">Transmembrane</keyword>
<dbReference type="AlphaFoldDB" id="A0A166V3T6"/>
<evidence type="ECO:0000256" key="5">
    <source>
        <dbReference type="SAM" id="Phobius"/>
    </source>
</evidence>
<gene>
    <name evidence="6" type="ORF">CT0861_09192</name>
</gene>
<dbReference type="STRING" id="708197.A0A166V3T6"/>
<feature type="transmembrane region" description="Helical" evidence="5">
    <location>
        <begin position="24"/>
        <end position="48"/>
    </location>
</feature>
<dbReference type="Pfam" id="PF05653">
    <property type="entry name" value="Mg_trans_NIPA"/>
    <property type="match status" value="1"/>
</dbReference>
<protein>
    <submittedName>
        <fullName evidence="6">DUF803 domain membrane protein</fullName>
    </submittedName>
</protein>
<evidence type="ECO:0000256" key="3">
    <source>
        <dbReference type="ARBA" id="ARBA00022989"/>
    </source>
</evidence>
<dbReference type="InterPro" id="IPR037185">
    <property type="entry name" value="EmrE-like"/>
</dbReference>
<keyword evidence="4 5" id="KW-0472">Membrane</keyword>
<feature type="non-terminal residue" evidence="6">
    <location>
        <position position="271"/>
    </location>
</feature>
<keyword evidence="3 5" id="KW-1133">Transmembrane helix</keyword>
<name>A0A166V3T6_9PEZI</name>
<feature type="transmembrane region" description="Helical" evidence="5">
    <location>
        <begin position="92"/>
        <end position="117"/>
    </location>
</feature>
<evidence type="ECO:0000256" key="4">
    <source>
        <dbReference type="ARBA" id="ARBA00023136"/>
    </source>
</evidence>
<dbReference type="SUPFAM" id="SSF103481">
    <property type="entry name" value="Multidrug resistance efflux transporter EmrE"/>
    <property type="match status" value="1"/>
</dbReference>
<feature type="transmembrane region" description="Helical" evidence="5">
    <location>
        <begin position="169"/>
        <end position="189"/>
    </location>
</feature>
<reference evidence="6 7" key="1">
    <citation type="submission" date="2015-06" db="EMBL/GenBank/DDBJ databases">
        <title>Survival trade-offs in plant roots during colonization by closely related pathogenic and mutualistic fungi.</title>
        <authorList>
            <person name="Hacquard S."/>
            <person name="Kracher B."/>
            <person name="Hiruma K."/>
            <person name="Weinman A."/>
            <person name="Muench P."/>
            <person name="Garrido Oter R."/>
            <person name="Ver Loren van Themaat E."/>
            <person name="Dallerey J.-F."/>
            <person name="Damm U."/>
            <person name="Henrissat B."/>
            <person name="Lespinet O."/>
            <person name="Thon M."/>
            <person name="Kemen E."/>
            <person name="McHardy A.C."/>
            <person name="Schulze-Lefert P."/>
            <person name="O'Connell R.J."/>
        </authorList>
    </citation>
    <scope>NUCLEOTIDE SEQUENCE [LARGE SCALE GENOMIC DNA]</scope>
    <source>
        <strain evidence="6 7">0861</strain>
    </source>
</reference>
<feature type="transmembrane region" description="Helical" evidence="5">
    <location>
        <begin position="201"/>
        <end position="221"/>
    </location>
</feature>
<keyword evidence="7" id="KW-1185">Reference proteome</keyword>
<dbReference type="GO" id="GO:0015095">
    <property type="term" value="F:magnesium ion transmembrane transporter activity"/>
    <property type="evidence" value="ECO:0007669"/>
    <property type="project" value="InterPro"/>
</dbReference>
<organism evidence="6 7">
    <name type="scientific">Colletotrichum tofieldiae</name>
    <dbReference type="NCBI Taxonomy" id="708197"/>
    <lineage>
        <taxon>Eukaryota</taxon>
        <taxon>Fungi</taxon>
        <taxon>Dikarya</taxon>
        <taxon>Ascomycota</taxon>
        <taxon>Pezizomycotina</taxon>
        <taxon>Sordariomycetes</taxon>
        <taxon>Hypocreomycetidae</taxon>
        <taxon>Glomerellales</taxon>
        <taxon>Glomerellaceae</taxon>
        <taxon>Colletotrichum</taxon>
        <taxon>Colletotrichum spaethianum species complex</taxon>
    </lineage>
</organism>
<dbReference type="InterPro" id="IPR008521">
    <property type="entry name" value="Mg_trans_NIPA"/>
</dbReference>
<dbReference type="PANTHER" id="PTHR12570:SF85">
    <property type="entry name" value="DUF803 DOMAIN MEMBRANE PROTEIN (AFU_ORTHOLOGUE AFUA_1G15880)"/>
    <property type="match status" value="1"/>
</dbReference>
<evidence type="ECO:0000256" key="2">
    <source>
        <dbReference type="ARBA" id="ARBA00022692"/>
    </source>
</evidence>
<evidence type="ECO:0000256" key="1">
    <source>
        <dbReference type="ARBA" id="ARBA00004141"/>
    </source>
</evidence>
<proteinExistence type="predicted"/>
<comment type="subcellular location">
    <subcellularLocation>
        <location evidence="1">Membrane</location>
        <topology evidence="1">Multi-pass membrane protein</topology>
    </subcellularLocation>
</comment>
<evidence type="ECO:0000313" key="6">
    <source>
        <dbReference type="EMBL" id="KZL74126.1"/>
    </source>
</evidence>
<dbReference type="GO" id="GO:0016020">
    <property type="term" value="C:membrane"/>
    <property type="evidence" value="ECO:0007669"/>
    <property type="project" value="UniProtKB-SubCell"/>
</dbReference>
<sequence length="271" mass="28746">MVDWDDNTSRANLAAVGIGDMGNLAAYAFAPAILVTPLGAFSVLTGALASSYFLQERLGALDRLAIAICLMGTLIVVLHAPADAEIETAATIFHYAVQPTFLCYVAAVIAFSLLMVFKIAPVYGRNSPLVYLSVCSVVGSISVMSTKAFGIALKLTFSGENQFTNLSTYAFPLIMAGCIVIQMHYFNMALSLFPSSVVNPLYYGLFTAATLCASVALFNGLNASGVVTILSLMCGLLLIFAGVYLLSYSRSGDHRFQSLSDGDESETMSLA</sequence>
<feature type="transmembrane region" description="Helical" evidence="5">
    <location>
        <begin position="129"/>
        <end position="149"/>
    </location>
</feature>
<evidence type="ECO:0000313" key="7">
    <source>
        <dbReference type="Proteomes" id="UP000076552"/>
    </source>
</evidence>
<dbReference type="Proteomes" id="UP000076552">
    <property type="component" value="Unassembled WGS sequence"/>
</dbReference>
<dbReference type="EMBL" id="LFIV01000036">
    <property type="protein sequence ID" value="KZL74126.1"/>
    <property type="molecule type" value="Genomic_DNA"/>
</dbReference>
<feature type="transmembrane region" description="Helical" evidence="5">
    <location>
        <begin position="60"/>
        <end position="80"/>
    </location>
</feature>
<accession>A0A166V3T6</accession>
<dbReference type="PANTHER" id="PTHR12570">
    <property type="match status" value="1"/>
</dbReference>